<dbReference type="SUPFAM" id="SSF46785">
    <property type="entry name" value="Winged helix' DNA-binding domain"/>
    <property type="match status" value="1"/>
</dbReference>
<organism evidence="5">
    <name type="scientific">marine metagenome</name>
    <dbReference type="NCBI Taxonomy" id="408172"/>
    <lineage>
        <taxon>unclassified sequences</taxon>
        <taxon>metagenomes</taxon>
        <taxon>ecological metagenomes</taxon>
    </lineage>
</organism>
<accession>A0A382AHM1</accession>
<proteinExistence type="predicted"/>
<dbReference type="InterPro" id="IPR036390">
    <property type="entry name" value="WH_DNA-bd_sf"/>
</dbReference>
<protein>
    <recommendedName>
        <fullName evidence="4">HTH gntR-type domain-containing protein</fullName>
    </recommendedName>
</protein>
<dbReference type="GO" id="GO:0003700">
    <property type="term" value="F:DNA-binding transcription factor activity"/>
    <property type="evidence" value="ECO:0007669"/>
    <property type="project" value="InterPro"/>
</dbReference>
<evidence type="ECO:0000313" key="5">
    <source>
        <dbReference type="EMBL" id="SVB01070.1"/>
    </source>
</evidence>
<dbReference type="InterPro" id="IPR036388">
    <property type="entry name" value="WH-like_DNA-bd_sf"/>
</dbReference>
<sequence length="190" mass="22005">MSLTDLKFNIDPNIKTPMWLQIRNELFDCLYKDILRPGQLIPNEKTLVEIFNVSIGTVRKAIGALEKEGILIRKQGLGTFVCQHDDQSFLFKFFHIVMNGSDVRHIPDVELASFETRKANKTETQLLNIPKENNKVFHIYNKLSFPNNVHSIDKIVIAAAKFPLLTEEMLVNRHNTIYNLFQNKFNVFIT</sequence>
<dbReference type="Gene3D" id="3.40.1410.10">
    <property type="entry name" value="Chorismate lyase-like"/>
    <property type="match status" value="1"/>
</dbReference>
<dbReference type="InterPro" id="IPR028978">
    <property type="entry name" value="Chorismate_lyase_/UTRA_dom_sf"/>
</dbReference>
<evidence type="ECO:0000256" key="1">
    <source>
        <dbReference type="ARBA" id="ARBA00023015"/>
    </source>
</evidence>
<feature type="non-terminal residue" evidence="5">
    <location>
        <position position="190"/>
    </location>
</feature>
<evidence type="ECO:0000256" key="2">
    <source>
        <dbReference type="ARBA" id="ARBA00023125"/>
    </source>
</evidence>
<dbReference type="SUPFAM" id="SSF64288">
    <property type="entry name" value="Chorismate lyase-like"/>
    <property type="match status" value="1"/>
</dbReference>
<dbReference type="EMBL" id="UINC01025456">
    <property type="protein sequence ID" value="SVB01070.1"/>
    <property type="molecule type" value="Genomic_DNA"/>
</dbReference>
<dbReference type="PROSITE" id="PS50949">
    <property type="entry name" value="HTH_GNTR"/>
    <property type="match status" value="1"/>
</dbReference>
<name>A0A382AHM1_9ZZZZ</name>
<dbReference type="InterPro" id="IPR050679">
    <property type="entry name" value="Bact_HTH_transcr_reg"/>
</dbReference>
<evidence type="ECO:0000256" key="3">
    <source>
        <dbReference type="ARBA" id="ARBA00023163"/>
    </source>
</evidence>
<dbReference type="Pfam" id="PF00392">
    <property type="entry name" value="GntR"/>
    <property type="match status" value="1"/>
</dbReference>
<gene>
    <name evidence="5" type="ORF">METZ01_LOCUS153924</name>
</gene>
<dbReference type="PANTHER" id="PTHR44846:SF1">
    <property type="entry name" value="MANNOSYL-D-GLYCERATE TRANSPORT_METABOLISM SYSTEM REPRESSOR MNGR-RELATED"/>
    <property type="match status" value="1"/>
</dbReference>
<dbReference type="Gene3D" id="1.10.10.10">
    <property type="entry name" value="Winged helix-like DNA-binding domain superfamily/Winged helix DNA-binding domain"/>
    <property type="match status" value="1"/>
</dbReference>
<keyword evidence="3" id="KW-0804">Transcription</keyword>
<dbReference type="SMART" id="SM00345">
    <property type="entry name" value="HTH_GNTR"/>
    <property type="match status" value="1"/>
</dbReference>
<keyword evidence="2" id="KW-0238">DNA-binding</keyword>
<dbReference type="GO" id="GO:0003677">
    <property type="term" value="F:DNA binding"/>
    <property type="evidence" value="ECO:0007669"/>
    <property type="project" value="UniProtKB-KW"/>
</dbReference>
<feature type="domain" description="HTH gntR-type" evidence="4">
    <location>
        <begin position="16"/>
        <end position="84"/>
    </location>
</feature>
<dbReference type="CDD" id="cd07377">
    <property type="entry name" value="WHTH_GntR"/>
    <property type="match status" value="1"/>
</dbReference>
<reference evidence="5" key="1">
    <citation type="submission" date="2018-05" db="EMBL/GenBank/DDBJ databases">
        <authorList>
            <person name="Lanie J.A."/>
            <person name="Ng W.-L."/>
            <person name="Kazmierczak K.M."/>
            <person name="Andrzejewski T.M."/>
            <person name="Davidsen T.M."/>
            <person name="Wayne K.J."/>
            <person name="Tettelin H."/>
            <person name="Glass J.I."/>
            <person name="Rusch D."/>
            <person name="Podicherti R."/>
            <person name="Tsui H.-C.T."/>
            <person name="Winkler M.E."/>
        </authorList>
    </citation>
    <scope>NUCLEOTIDE SEQUENCE</scope>
</reference>
<dbReference type="GO" id="GO:0045892">
    <property type="term" value="P:negative regulation of DNA-templated transcription"/>
    <property type="evidence" value="ECO:0007669"/>
    <property type="project" value="TreeGrafter"/>
</dbReference>
<evidence type="ECO:0000259" key="4">
    <source>
        <dbReference type="PROSITE" id="PS50949"/>
    </source>
</evidence>
<dbReference type="PANTHER" id="PTHR44846">
    <property type="entry name" value="MANNOSYL-D-GLYCERATE TRANSPORT/METABOLISM SYSTEM REPRESSOR MNGR-RELATED"/>
    <property type="match status" value="1"/>
</dbReference>
<dbReference type="InterPro" id="IPR000524">
    <property type="entry name" value="Tscrpt_reg_HTH_GntR"/>
</dbReference>
<keyword evidence="1" id="KW-0805">Transcription regulation</keyword>
<dbReference type="AlphaFoldDB" id="A0A382AHM1"/>